<protein>
    <submittedName>
        <fullName evidence="2">Uncharacterized protein</fullName>
    </submittedName>
</protein>
<accession>A0AAN7ACS9</accession>
<gene>
    <name evidence="2" type="ORF">QBC35DRAFT_509960</name>
</gene>
<proteinExistence type="predicted"/>
<comment type="caution">
    <text evidence="2">The sequence shown here is derived from an EMBL/GenBank/DDBJ whole genome shotgun (WGS) entry which is preliminary data.</text>
</comment>
<sequence>MELGILGVATNIGLLSALHFCVTAAEHESRWTIHAGGLYRYVRHTEPEIMELWYDPFIYQPTRHLYHHELSYQLEDHWMLVDFGSSGDTYACLEELFARRHISCAGSDSLLRVRTVLLGISAWCLALSCLRIRLTGGWCS</sequence>
<reference evidence="2" key="2">
    <citation type="submission" date="2023-05" db="EMBL/GenBank/DDBJ databases">
        <authorList>
            <consortium name="Lawrence Berkeley National Laboratory"/>
            <person name="Steindorff A."/>
            <person name="Hensen N."/>
            <person name="Bonometti L."/>
            <person name="Westerberg I."/>
            <person name="Brannstrom I.O."/>
            <person name="Guillou S."/>
            <person name="Cros-Aarteil S."/>
            <person name="Calhoun S."/>
            <person name="Haridas S."/>
            <person name="Kuo A."/>
            <person name="Mondo S."/>
            <person name="Pangilinan J."/>
            <person name="Riley R."/>
            <person name="Labutti K."/>
            <person name="Andreopoulos B."/>
            <person name="Lipzen A."/>
            <person name="Chen C."/>
            <person name="Yanf M."/>
            <person name="Daum C."/>
            <person name="Ng V."/>
            <person name="Clum A."/>
            <person name="Ohm R."/>
            <person name="Martin F."/>
            <person name="Silar P."/>
            <person name="Natvig D."/>
            <person name="Lalanne C."/>
            <person name="Gautier V."/>
            <person name="Ament-Velasquez S.L."/>
            <person name="Kruys A."/>
            <person name="Hutchinson M.I."/>
            <person name="Powell A.J."/>
            <person name="Barry K."/>
            <person name="Miller A.N."/>
            <person name="Grigoriev I.V."/>
            <person name="Debuchy R."/>
            <person name="Gladieux P."/>
            <person name="Thoren M.H."/>
            <person name="Johannesson H."/>
        </authorList>
    </citation>
    <scope>NUCLEOTIDE SEQUENCE</scope>
    <source>
        <strain evidence="2">PSN309</strain>
    </source>
</reference>
<organism evidence="2 3">
    <name type="scientific">Podospora australis</name>
    <dbReference type="NCBI Taxonomy" id="1536484"/>
    <lineage>
        <taxon>Eukaryota</taxon>
        <taxon>Fungi</taxon>
        <taxon>Dikarya</taxon>
        <taxon>Ascomycota</taxon>
        <taxon>Pezizomycotina</taxon>
        <taxon>Sordariomycetes</taxon>
        <taxon>Sordariomycetidae</taxon>
        <taxon>Sordariales</taxon>
        <taxon>Podosporaceae</taxon>
        <taxon>Podospora</taxon>
    </lineage>
</organism>
<dbReference type="EMBL" id="MU864658">
    <property type="protein sequence ID" value="KAK4182453.1"/>
    <property type="molecule type" value="Genomic_DNA"/>
</dbReference>
<dbReference type="Proteomes" id="UP001302126">
    <property type="component" value="Unassembled WGS sequence"/>
</dbReference>
<evidence type="ECO:0000256" key="1">
    <source>
        <dbReference type="SAM" id="SignalP"/>
    </source>
</evidence>
<feature type="signal peptide" evidence="1">
    <location>
        <begin position="1"/>
        <end position="17"/>
    </location>
</feature>
<feature type="chain" id="PRO_5042897379" evidence="1">
    <location>
        <begin position="18"/>
        <end position="140"/>
    </location>
</feature>
<keyword evidence="1" id="KW-0732">Signal</keyword>
<keyword evidence="3" id="KW-1185">Reference proteome</keyword>
<evidence type="ECO:0000313" key="3">
    <source>
        <dbReference type="Proteomes" id="UP001302126"/>
    </source>
</evidence>
<dbReference type="AlphaFoldDB" id="A0AAN7ACS9"/>
<name>A0AAN7ACS9_9PEZI</name>
<reference evidence="2" key="1">
    <citation type="journal article" date="2023" name="Mol. Phylogenet. Evol.">
        <title>Genome-scale phylogeny and comparative genomics of the fungal order Sordariales.</title>
        <authorList>
            <person name="Hensen N."/>
            <person name="Bonometti L."/>
            <person name="Westerberg I."/>
            <person name="Brannstrom I.O."/>
            <person name="Guillou S."/>
            <person name="Cros-Aarteil S."/>
            <person name="Calhoun S."/>
            <person name="Haridas S."/>
            <person name="Kuo A."/>
            <person name="Mondo S."/>
            <person name="Pangilinan J."/>
            <person name="Riley R."/>
            <person name="LaButti K."/>
            <person name="Andreopoulos B."/>
            <person name="Lipzen A."/>
            <person name="Chen C."/>
            <person name="Yan M."/>
            <person name="Daum C."/>
            <person name="Ng V."/>
            <person name="Clum A."/>
            <person name="Steindorff A."/>
            <person name="Ohm R.A."/>
            <person name="Martin F."/>
            <person name="Silar P."/>
            <person name="Natvig D.O."/>
            <person name="Lalanne C."/>
            <person name="Gautier V."/>
            <person name="Ament-Velasquez S.L."/>
            <person name="Kruys A."/>
            <person name="Hutchinson M.I."/>
            <person name="Powell A.J."/>
            <person name="Barry K."/>
            <person name="Miller A.N."/>
            <person name="Grigoriev I.V."/>
            <person name="Debuchy R."/>
            <person name="Gladieux P."/>
            <person name="Hiltunen Thoren M."/>
            <person name="Johannesson H."/>
        </authorList>
    </citation>
    <scope>NUCLEOTIDE SEQUENCE</scope>
    <source>
        <strain evidence="2">PSN309</strain>
    </source>
</reference>
<evidence type="ECO:0000313" key="2">
    <source>
        <dbReference type="EMBL" id="KAK4182453.1"/>
    </source>
</evidence>